<evidence type="ECO:0000313" key="3">
    <source>
        <dbReference type="EMBL" id="CAF4991601.1"/>
    </source>
</evidence>
<dbReference type="Proteomes" id="UP000681967">
    <property type="component" value="Unassembled WGS sequence"/>
</dbReference>
<gene>
    <name evidence="1" type="ORF">BYL167_LOCUS34272</name>
    <name evidence="2" type="ORF">BYL167_LOCUS45909</name>
    <name evidence="3" type="ORF">GIL414_LOCUS56665</name>
</gene>
<organism evidence="1 4">
    <name type="scientific">Rotaria magnacalcarata</name>
    <dbReference type="NCBI Taxonomy" id="392030"/>
    <lineage>
        <taxon>Eukaryota</taxon>
        <taxon>Metazoa</taxon>
        <taxon>Spiralia</taxon>
        <taxon>Gnathifera</taxon>
        <taxon>Rotifera</taxon>
        <taxon>Eurotatoria</taxon>
        <taxon>Bdelloidea</taxon>
        <taxon>Philodinida</taxon>
        <taxon>Philodinidae</taxon>
        <taxon>Rotaria</taxon>
    </lineage>
</organism>
<protein>
    <submittedName>
        <fullName evidence="1">Uncharacterized protein</fullName>
    </submittedName>
</protein>
<sequence length="71" mass="7730">QKSQQRRATTNAPSPPKIIDVLAKQGLKNLDGTYTCPNSKCSGRLFKPQGITGHIKSCAKKWCTKNGISTK</sequence>
<comment type="caution">
    <text evidence="1">The sequence shown here is derived from an EMBL/GenBank/DDBJ whole genome shotgun (WGS) entry which is preliminary data.</text>
</comment>
<dbReference type="EMBL" id="CAJOBH010128572">
    <property type="protein sequence ID" value="CAF4746234.1"/>
    <property type="molecule type" value="Genomic_DNA"/>
</dbReference>
<dbReference type="AlphaFoldDB" id="A0A8S2WUK7"/>
<proteinExistence type="predicted"/>
<name>A0A8S2WUK7_9BILA</name>
<evidence type="ECO:0000313" key="2">
    <source>
        <dbReference type="EMBL" id="CAF4746234.1"/>
    </source>
</evidence>
<evidence type="ECO:0000313" key="1">
    <source>
        <dbReference type="EMBL" id="CAF4462487.1"/>
    </source>
</evidence>
<reference evidence="1" key="1">
    <citation type="submission" date="2021-02" db="EMBL/GenBank/DDBJ databases">
        <authorList>
            <person name="Nowell W R."/>
        </authorList>
    </citation>
    <scope>NUCLEOTIDE SEQUENCE</scope>
</reference>
<dbReference type="EMBL" id="CAJOBH010068958">
    <property type="protein sequence ID" value="CAF4462487.1"/>
    <property type="molecule type" value="Genomic_DNA"/>
</dbReference>
<feature type="non-terminal residue" evidence="1">
    <location>
        <position position="1"/>
    </location>
</feature>
<dbReference type="Proteomes" id="UP000681720">
    <property type="component" value="Unassembled WGS sequence"/>
</dbReference>
<dbReference type="EMBL" id="CAJOBJ010204009">
    <property type="protein sequence ID" value="CAF4991601.1"/>
    <property type="molecule type" value="Genomic_DNA"/>
</dbReference>
<evidence type="ECO:0000313" key="4">
    <source>
        <dbReference type="Proteomes" id="UP000681967"/>
    </source>
</evidence>
<accession>A0A8S2WUK7</accession>